<evidence type="ECO:0000313" key="1">
    <source>
        <dbReference type="EMBL" id="QHT97509.1"/>
    </source>
</evidence>
<proteinExistence type="predicted"/>
<reference evidence="1" key="1">
    <citation type="journal article" date="2020" name="Nature">
        <title>Giant virus diversity and host interactions through global metagenomics.</title>
        <authorList>
            <person name="Schulz F."/>
            <person name="Roux S."/>
            <person name="Paez-Espino D."/>
            <person name="Jungbluth S."/>
            <person name="Walsh D.A."/>
            <person name="Denef V.J."/>
            <person name="McMahon K.D."/>
            <person name="Konstantinidis K.T."/>
            <person name="Eloe-Fadrosh E.A."/>
            <person name="Kyrpides N.C."/>
            <person name="Woyke T."/>
        </authorList>
    </citation>
    <scope>NUCLEOTIDE SEQUENCE</scope>
    <source>
        <strain evidence="1">GVMAG-M-3300025138-11</strain>
    </source>
</reference>
<dbReference type="AlphaFoldDB" id="A0A6C0IY71"/>
<protein>
    <submittedName>
        <fullName evidence="1">Uncharacterized protein</fullName>
    </submittedName>
</protein>
<name>A0A6C0IY71_9ZZZZ</name>
<accession>A0A6C0IY71</accession>
<organism evidence="1">
    <name type="scientific">viral metagenome</name>
    <dbReference type="NCBI Taxonomy" id="1070528"/>
    <lineage>
        <taxon>unclassified sequences</taxon>
        <taxon>metagenomes</taxon>
        <taxon>organismal metagenomes</taxon>
    </lineage>
</organism>
<sequence length="92" mass="11523">MLNQKINLKFFDLDLKFFDLIIYIYMMNLNELFRKYFLISTQYNHNQNNYDKFKNINNLNNFNKYNNINYIYPKYYYSFSNNKILSFYSIVP</sequence>
<dbReference type="EMBL" id="MN740278">
    <property type="protein sequence ID" value="QHT97509.1"/>
    <property type="molecule type" value="Genomic_DNA"/>
</dbReference>